<accession>A0A6G1C667</accession>
<gene>
    <name evidence="2" type="ORF">E2562_006761</name>
</gene>
<sequence>MTSIPLVSSMVVGIFHWRAPSSLDPLPPPDVFGKPGRIPGGHVGLLTALHEGDKRLLGRGGAGVPAVATVGAARVLLRRKATIAAVEAATLWGHLEALSPGSGPSGSASSGPGRVSPVPGGAASGRVWQPGDQTSRPQHPTGAPPGVAQPGDQTSRPQHPTGAPPGVAQQAAAGM</sequence>
<feature type="compositionally biased region" description="Low complexity" evidence="1">
    <location>
        <begin position="100"/>
        <end position="121"/>
    </location>
</feature>
<dbReference type="AlphaFoldDB" id="A0A6G1C667"/>
<evidence type="ECO:0000313" key="3">
    <source>
        <dbReference type="Proteomes" id="UP000479710"/>
    </source>
</evidence>
<proteinExistence type="predicted"/>
<reference evidence="2 3" key="1">
    <citation type="submission" date="2019-11" db="EMBL/GenBank/DDBJ databases">
        <title>Whole genome sequence of Oryza granulata.</title>
        <authorList>
            <person name="Li W."/>
        </authorList>
    </citation>
    <scope>NUCLEOTIDE SEQUENCE [LARGE SCALE GENOMIC DNA]</scope>
    <source>
        <strain evidence="3">cv. Menghai</strain>
        <tissue evidence="2">Leaf</tissue>
    </source>
</reference>
<feature type="region of interest" description="Disordered" evidence="1">
    <location>
        <begin position="100"/>
        <end position="175"/>
    </location>
</feature>
<evidence type="ECO:0000256" key="1">
    <source>
        <dbReference type="SAM" id="MobiDB-lite"/>
    </source>
</evidence>
<feature type="compositionally biased region" description="Low complexity" evidence="1">
    <location>
        <begin position="164"/>
        <end position="175"/>
    </location>
</feature>
<organism evidence="2 3">
    <name type="scientific">Oryza meyeriana var. granulata</name>
    <dbReference type="NCBI Taxonomy" id="110450"/>
    <lineage>
        <taxon>Eukaryota</taxon>
        <taxon>Viridiplantae</taxon>
        <taxon>Streptophyta</taxon>
        <taxon>Embryophyta</taxon>
        <taxon>Tracheophyta</taxon>
        <taxon>Spermatophyta</taxon>
        <taxon>Magnoliopsida</taxon>
        <taxon>Liliopsida</taxon>
        <taxon>Poales</taxon>
        <taxon>Poaceae</taxon>
        <taxon>BOP clade</taxon>
        <taxon>Oryzoideae</taxon>
        <taxon>Oryzeae</taxon>
        <taxon>Oryzinae</taxon>
        <taxon>Oryza</taxon>
        <taxon>Oryza meyeriana</taxon>
    </lineage>
</organism>
<dbReference type="Proteomes" id="UP000479710">
    <property type="component" value="Unassembled WGS sequence"/>
</dbReference>
<keyword evidence="3" id="KW-1185">Reference proteome</keyword>
<name>A0A6G1C667_9ORYZ</name>
<protein>
    <submittedName>
        <fullName evidence="2">Uncharacterized protein</fullName>
    </submittedName>
</protein>
<dbReference type="EMBL" id="SPHZ02000010">
    <property type="protein sequence ID" value="KAF0895043.1"/>
    <property type="molecule type" value="Genomic_DNA"/>
</dbReference>
<comment type="caution">
    <text evidence="2">The sequence shown here is derived from an EMBL/GenBank/DDBJ whole genome shotgun (WGS) entry which is preliminary data.</text>
</comment>
<evidence type="ECO:0000313" key="2">
    <source>
        <dbReference type="EMBL" id="KAF0895043.1"/>
    </source>
</evidence>